<dbReference type="STRING" id="41431.PCC8801_0583"/>
<dbReference type="RefSeq" id="WP_012593949.1">
    <property type="nucleotide sequence ID" value="NC_011726.1"/>
</dbReference>
<accession>B7JVV1</accession>
<dbReference type="Proteomes" id="UP000008204">
    <property type="component" value="Chromosome"/>
</dbReference>
<reference evidence="3" key="1">
    <citation type="journal article" date="2011" name="MBio">
        <title>Novel metabolic attributes of the genus Cyanothece, comprising a group of unicellular nitrogen-fixing Cyanobacteria.</title>
        <authorList>
            <person name="Bandyopadhyay A."/>
            <person name="Elvitigala T."/>
            <person name="Welsh E."/>
            <person name="Stockel J."/>
            <person name="Liberton M."/>
            <person name="Min H."/>
            <person name="Sherman L.A."/>
            <person name="Pakrasi H.B."/>
        </authorList>
    </citation>
    <scope>NUCLEOTIDE SEQUENCE [LARGE SCALE GENOMIC DNA]</scope>
    <source>
        <strain evidence="3">PCC 8801</strain>
    </source>
</reference>
<dbReference type="KEGG" id="cyp:PCC8801_0583"/>
<keyword evidence="1" id="KW-0472">Membrane</keyword>
<proteinExistence type="predicted"/>
<protein>
    <submittedName>
        <fullName evidence="2">Uncharacterized protein</fullName>
    </submittedName>
</protein>
<keyword evidence="3" id="KW-1185">Reference proteome</keyword>
<dbReference type="AlphaFoldDB" id="B7JVV1"/>
<feature type="transmembrane region" description="Helical" evidence="1">
    <location>
        <begin position="6"/>
        <end position="24"/>
    </location>
</feature>
<dbReference type="HOGENOM" id="CLU_1649325_0_0_3"/>
<keyword evidence="1" id="KW-1133">Transmembrane helix</keyword>
<dbReference type="EMBL" id="CP001287">
    <property type="protein sequence ID" value="ACK64672.1"/>
    <property type="molecule type" value="Genomic_DNA"/>
</dbReference>
<evidence type="ECO:0000256" key="1">
    <source>
        <dbReference type="SAM" id="Phobius"/>
    </source>
</evidence>
<organism evidence="2 3">
    <name type="scientific">Rippkaea orientalis (strain PCC 8801 / RF-1)</name>
    <name type="common">Cyanothece sp. (strain PCC 8801)</name>
    <dbReference type="NCBI Taxonomy" id="41431"/>
    <lineage>
        <taxon>Bacteria</taxon>
        <taxon>Bacillati</taxon>
        <taxon>Cyanobacteriota</taxon>
        <taxon>Cyanophyceae</taxon>
        <taxon>Oscillatoriophycideae</taxon>
        <taxon>Chroococcales</taxon>
        <taxon>Aphanothecaceae</taxon>
        <taxon>Rippkaea</taxon>
        <taxon>Rippkaea orientalis</taxon>
    </lineage>
</organism>
<keyword evidence="1" id="KW-0812">Transmembrane</keyword>
<sequence>MKVNYYLTIVGLLISILIWDFLNFKKLTAKETINLVPTEITRVNLTTSEQSYPAKARFWGLVANGVNQVSTVTLNSNSNQRLLVTIILPENCRRVFEITETKITKVIHDCPSQKIDESSQYAEWVAFHNATTREVQMIAPPIKVENPLYIRKQAFWLIQY</sequence>
<evidence type="ECO:0000313" key="2">
    <source>
        <dbReference type="EMBL" id="ACK64672.1"/>
    </source>
</evidence>
<gene>
    <name evidence="2" type="ordered locus">PCC8801_0583</name>
</gene>
<evidence type="ECO:0000313" key="3">
    <source>
        <dbReference type="Proteomes" id="UP000008204"/>
    </source>
</evidence>
<dbReference type="OrthoDB" id="427910at2"/>
<name>B7JVV1_RIPO1</name>
<dbReference type="eggNOG" id="ENOG5032GMK">
    <property type="taxonomic scope" value="Bacteria"/>
</dbReference>